<sequence length="208" mass="23573">MTDQDVNPQVRKKNQNMIMLIIGMPIILILLSYTLMHMVKTGKLDLVGMLGTQTVGQLMDPVQPIADLSLTRTDGQPFVYDDEKPMFSLLVLDSPNCGKRCADNLHLSRQMHIALGKLQGKLRRYHVYLDGTLSASQLESLKKDYPHLLNLYGSSANVEKVIANQSLELDNLAYLLVDHRGWVMMAYPETIGEKHMMSDLKHLFKYAQ</sequence>
<accession>A0A5S9QDT6</accession>
<evidence type="ECO:0008006" key="4">
    <source>
        <dbReference type="Google" id="ProtNLM"/>
    </source>
</evidence>
<organism evidence="2 3">
    <name type="scientific">BD1-7 clade bacterium</name>
    <dbReference type="NCBI Taxonomy" id="2029982"/>
    <lineage>
        <taxon>Bacteria</taxon>
        <taxon>Pseudomonadati</taxon>
        <taxon>Pseudomonadota</taxon>
        <taxon>Gammaproteobacteria</taxon>
        <taxon>Cellvibrionales</taxon>
        <taxon>Spongiibacteraceae</taxon>
        <taxon>BD1-7 clade</taxon>
    </lineage>
</organism>
<name>A0A5S9QDT6_9GAMM</name>
<dbReference type="OrthoDB" id="9785445at2"/>
<reference evidence="2 3" key="1">
    <citation type="submission" date="2019-11" db="EMBL/GenBank/DDBJ databases">
        <authorList>
            <person name="Holert J."/>
        </authorList>
    </citation>
    <scope>NUCLEOTIDE SEQUENCE [LARGE SCALE GENOMIC DNA]</scope>
    <source>
        <strain evidence="2">SB11_3</strain>
    </source>
</reference>
<gene>
    <name evidence="2" type="ORF">OPDIPICF_01858</name>
</gene>
<keyword evidence="1" id="KW-1133">Transmembrane helix</keyword>
<keyword evidence="1" id="KW-0472">Membrane</keyword>
<proteinExistence type="predicted"/>
<dbReference type="EMBL" id="CACSIO010000023">
    <property type="protein sequence ID" value="CAA0116478.1"/>
    <property type="molecule type" value="Genomic_DNA"/>
</dbReference>
<evidence type="ECO:0000256" key="1">
    <source>
        <dbReference type="SAM" id="Phobius"/>
    </source>
</evidence>
<keyword evidence="1" id="KW-0812">Transmembrane</keyword>
<protein>
    <recommendedName>
        <fullName evidence="4">Thioredoxin domain-containing protein</fullName>
    </recommendedName>
</protein>
<dbReference type="AlphaFoldDB" id="A0A5S9QDT6"/>
<dbReference type="Proteomes" id="UP000441399">
    <property type="component" value="Unassembled WGS sequence"/>
</dbReference>
<evidence type="ECO:0000313" key="2">
    <source>
        <dbReference type="EMBL" id="CAA0116478.1"/>
    </source>
</evidence>
<keyword evidence="3" id="KW-1185">Reference proteome</keyword>
<evidence type="ECO:0000313" key="3">
    <source>
        <dbReference type="Proteomes" id="UP000441399"/>
    </source>
</evidence>
<feature type="transmembrane region" description="Helical" evidence="1">
    <location>
        <begin position="17"/>
        <end position="36"/>
    </location>
</feature>